<evidence type="ECO:0000259" key="7">
    <source>
        <dbReference type="PROSITE" id="PS51387"/>
    </source>
</evidence>
<keyword evidence="5" id="KW-0560">Oxidoreductase</keyword>
<dbReference type="EMBL" id="JAVRRD010000027">
    <property type="protein sequence ID" value="KAK5047141.1"/>
    <property type="molecule type" value="Genomic_DNA"/>
</dbReference>
<comment type="similarity">
    <text evidence="2">Belongs to the oxygen-dependent FAD-linked oxidoreductase family.</text>
</comment>
<feature type="chain" id="PRO_5043642481" description="FAD-binding PCMH-type domain-containing protein" evidence="6">
    <location>
        <begin position="24"/>
        <end position="612"/>
    </location>
</feature>
<dbReference type="InterPro" id="IPR050416">
    <property type="entry name" value="FAD-linked_Oxidoreductase"/>
</dbReference>
<dbReference type="GeneID" id="89975252"/>
<evidence type="ECO:0000256" key="3">
    <source>
        <dbReference type="ARBA" id="ARBA00022630"/>
    </source>
</evidence>
<evidence type="ECO:0000313" key="9">
    <source>
        <dbReference type="Proteomes" id="UP001358417"/>
    </source>
</evidence>
<dbReference type="InterPro" id="IPR006094">
    <property type="entry name" value="Oxid_FAD_bind_N"/>
</dbReference>
<dbReference type="PANTHER" id="PTHR42973">
    <property type="entry name" value="BINDING OXIDOREDUCTASE, PUTATIVE (AFU_ORTHOLOGUE AFUA_1G17690)-RELATED"/>
    <property type="match status" value="1"/>
</dbReference>
<dbReference type="AlphaFoldDB" id="A0AAV9N0R3"/>
<feature type="signal peptide" evidence="6">
    <location>
        <begin position="1"/>
        <end position="23"/>
    </location>
</feature>
<evidence type="ECO:0000256" key="1">
    <source>
        <dbReference type="ARBA" id="ARBA00001974"/>
    </source>
</evidence>
<evidence type="ECO:0000256" key="2">
    <source>
        <dbReference type="ARBA" id="ARBA00005466"/>
    </source>
</evidence>
<name>A0AAV9N0R3_9EURO</name>
<dbReference type="GO" id="GO:0071949">
    <property type="term" value="F:FAD binding"/>
    <property type="evidence" value="ECO:0007669"/>
    <property type="project" value="InterPro"/>
</dbReference>
<dbReference type="Pfam" id="PF08031">
    <property type="entry name" value="BBE"/>
    <property type="match status" value="1"/>
</dbReference>
<protein>
    <recommendedName>
        <fullName evidence="7">FAD-binding PCMH-type domain-containing protein</fullName>
    </recommendedName>
</protein>
<dbReference type="InterPro" id="IPR012951">
    <property type="entry name" value="BBE"/>
</dbReference>
<comment type="caution">
    <text evidence="8">The sequence shown here is derived from an EMBL/GenBank/DDBJ whole genome shotgun (WGS) entry which is preliminary data.</text>
</comment>
<evidence type="ECO:0000313" key="8">
    <source>
        <dbReference type="EMBL" id="KAK5047141.1"/>
    </source>
</evidence>
<dbReference type="Proteomes" id="UP001358417">
    <property type="component" value="Unassembled WGS sequence"/>
</dbReference>
<comment type="cofactor">
    <cofactor evidence="1">
        <name>FAD</name>
        <dbReference type="ChEBI" id="CHEBI:57692"/>
    </cofactor>
</comment>
<organism evidence="8 9">
    <name type="scientific">Exophiala bonariae</name>
    <dbReference type="NCBI Taxonomy" id="1690606"/>
    <lineage>
        <taxon>Eukaryota</taxon>
        <taxon>Fungi</taxon>
        <taxon>Dikarya</taxon>
        <taxon>Ascomycota</taxon>
        <taxon>Pezizomycotina</taxon>
        <taxon>Eurotiomycetes</taxon>
        <taxon>Chaetothyriomycetidae</taxon>
        <taxon>Chaetothyriales</taxon>
        <taxon>Herpotrichiellaceae</taxon>
        <taxon>Exophiala</taxon>
    </lineage>
</organism>
<dbReference type="SUPFAM" id="SSF56176">
    <property type="entry name" value="FAD-binding/transporter-associated domain-like"/>
    <property type="match status" value="1"/>
</dbReference>
<evidence type="ECO:0000256" key="4">
    <source>
        <dbReference type="ARBA" id="ARBA00022827"/>
    </source>
</evidence>
<keyword evidence="4" id="KW-0274">FAD</keyword>
<keyword evidence="6" id="KW-0732">Signal</keyword>
<accession>A0AAV9N0R3</accession>
<evidence type="ECO:0000256" key="6">
    <source>
        <dbReference type="SAM" id="SignalP"/>
    </source>
</evidence>
<dbReference type="InterPro" id="IPR016169">
    <property type="entry name" value="FAD-bd_PCMH_sub2"/>
</dbReference>
<evidence type="ECO:0000256" key="5">
    <source>
        <dbReference type="ARBA" id="ARBA00023002"/>
    </source>
</evidence>
<feature type="domain" description="FAD-binding PCMH-type" evidence="7">
    <location>
        <begin position="112"/>
        <end position="311"/>
    </location>
</feature>
<dbReference type="InterPro" id="IPR016166">
    <property type="entry name" value="FAD-bd_PCMH"/>
</dbReference>
<reference evidence="8 9" key="1">
    <citation type="submission" date="2023-08" db="EMBL/GenBank/DDBJ databases">
        <title>Black Yeasts Isolated from many extreme environments.</title>
        <authorList>
            <person name="Coleine C."/>
            <person name="Stajich J.E."/>
            <person name="Selbmann L."/>
        </authorList>
    </citation>
    <scope>NUCLEOTIDE SEQUENCE [LARGE SCALE GENOMIC DNA]</scope>
    <source>
        <strain evidence="8 9">CCFEE 5792</strain>
    </source>
</reference>
<dbReference type="PANTHER" id="PTHR42973:SF39">
    <property type="entry name" value="FAD-BINDING PCMH-TYPE DOMAIN-CONTAINING PROTEIN"/>
    <property type="match status" value="1"/>
</dbReference>
<gene>
    <name evidence="8" type="ORF">LTR84_007084</name>
</gene>
<dbReference type="Pfam" id="PF01565">
    <property type="entry name" value="FAD_binding_4"/>
    <property type="match status" value="1"/>
</dbReference>
<keyword evidence="3" id="KW-0285">Flavoprotein</keyword>
<proteinExistence type="inferred from homology"/>
<keyword evidence="9" id="KW-1185">Reference proteome</keyword>
<dbReference type="GO" id="GO:0016491">
    <property type="term" value="F:oxidoreductase activity"/>
    <property type="evidence" value="ECO:0007669"/>
    <property type="project" value="UniProtKB-KW"/>
</dbReference>
<dbReference type="RefSeq" id="XP_064702708.1">
    <property type="nucleotide sequence ID" value="XM_064850639.1"/>
</dbReference>
<dbReference type="Gene3D" id="3.30.465.10">
    <property type="match status" value="2"/>
</dbReference>
<sequence>MNILHFRKAIYAMLIFRLGLAIAESYCKPIPGSPDWPAQSEWQALNESISGRLIAPVPPGAVCQPLSPLYNNDSCQVLYTQWTNSTFHAQDPFTSDYNDDTCLPSALAPCSAAGYPAYVVNATNAKHVQEGVRFAHRTGVRLIVKGTGHDWPGRFDPSTELIATYSSTDEVTRSAGRDAISIYTHNIRGVEVNHEDERAINSGGAASVKIAAGTQMAELYAVAAENNITVVGGADMNVGIGGWITGAGHSPVSSKYGLGADQVIEMEVVTANGTLLTINETSYPGLYWAMRGGGGSTFGVLISVTVRAFPRLSGAFYQFNYNTTANSETFWDLATVFHLQLPNISDSGAMGYYFLTADTGDQEPDPAIRGKLFGVWILPEKTAVEANTTMAQFEEEVRQVASSWADPVHIDSSVIEFPDFSTFWQLNPPGTVGGPGRLGSRLLGRDALSVEPERLKQALKNSTIIPQFSILGHVVAGKGVQNADIIGGNNSVLPAWRDAITHVVLPRSWPFLNETVKEEFTTLLREVEVEALRQISPGSGAYINEADPTEPDWREAFWGDNYPRLLELKDYWDPTGVFWCVPCVGHGYWNVTSDFGIEGAIGQTPGRICRTS</sequence>
<dbReference type="InterPro" id="IPR036318">
    <property type="entry name" value="FAD-bd_PCMH-like_sf"/>
</dbReference>
<dbReference type="PROSITE" id="PS51387">
    <property type="entry name" value="FAD_PCMH"/>
    <property type="match status" value="1"/>
</dbReference>